<organism evidence="2">
    <name type="scientific">Cladocopium goreaui</name>
    <dbReference type="NCBI Taxonomy" id="2562237"/>
    <lineage>
        <taxon>Eukaryota</taxon>
        <taxon>Sar</taxon>
        <taxon>Alveolata</taxon>
        <taxon>Dinophyceae</taxon>
        <taxon>Suessiales</taxon>
        <taxon>Symbiodiniaceae</taxon>
        <taxon>Cladocopium</taxon>
    </lineage>
</organism>
<reference evidence="3" key="2">
    <citation type="submission" date="2024-04" db="EMBL/GenBank/DDBJ databases">
        <authorList>
            <person name="Chen Y."/>
            <person name="Shah S."/>
            <person name="Dougan E. K."/>
            <person name="Thang M."/>
            <person name="Chan C."/>
        </authorList>
    </citation>
    <scope>NUCLEOTIDE SEQUENCE [LARGE SCALE GENOMIC DNA]</scope>
</reference>
<gene>
    <name evidence="2" type="ORF">C1SCF055_LOCUS38090</name>
</gene>
<feature type="region of interest" description="Disordered" evidence="1">
    <location>
        <begin position="125"/>
        <end position="253"/>
    </location>
</feature>
<keyword evidence="4" id="KW-1185">Reference proteome</keyword>
<proteinExistence type="predicted"/>
<evidence type="ECO:0000313" key="2">
    <source>
        <dbReference type="EMBL" id="CAI4013089.1"/>
    </source>
</evidence>
<dbReference type="EMBL" id="CAMXCT030005702">
    <property type="protein sequence ID" value="CAL4800401.1"/>
    <property type="molecule type" value="Genomic_DNA"/>
</dbReference>
<dbReference type="Proteomes" id="UP001152797">
    <property type="component" value="Unassembled WGS sequence"/>
</dbReference>
<protein>
    <submittedName>
        <fullName evidence="2">Uncharacterized protein</fullName>
    </submittedName>
</protein>
<dbReference type="EMBL" id="CAMXCT020005702">
    <property type="protein sequence ID" value="CAL1166464.1"/>
    <property type="molecule type" value="Genomic_DNA"/>
</dbReference>
<comment type="caution">
    <text evidence="2">The sequence shown here is derived from an EMBL/GenBank/DDBJ whole genome shotgun (WGS) entry which is preliminary data.</text>
</comment>
<feature type="compositionally biased region" description="Basic and acidic residues" evidence="1">
    <location>
        <begin position="127"/>
        <end position="149"/>
    </location>
</feature>
<evidence type="ECO:0000313" key="4">
    <source>
        <dbReference type="Proteomes" id="UP001152797"/>
    </source>
</evidence>
<reference evidence="2" key="1">
    <citation type="submission" date="2022-10" db="EMBL/GenBank/DDBJ databases">
        <authorList>
            <person name="Chen Y."/>
            <person name="Dougan E. K."/>
            <person name="Chan C."/>
            <person name="Rhodes N."/>
            <person name="Thang M."/>
        </authorList>
    </citation>
    <scope>NUCLEOTIDE SEQUENCE</scope>
</reference>
<sequence length="989" mass="108708">MEGEVEYFMLLDTFVKKFGQPAKEKIVKRTFRGKTMEGVMVVKEEDEGMFKITKKQKHAVTMSQRMSDLELRPGQADDMFNKAVKSLLSACGESNEDFVLLGSSSASSVSSSRSANIILNTAALNKDGNDGEADKITTRAHKPEERGEANSDDEVQMSSSGLLKAFASAMGSEPSSKAAARPKAKPKAASKSGAGNGRKRKAEASASDELPGSALSISDLQTPAPRGHQSSADDETGPNGTKRGRASQQQLAETDGRFAEEMRLCSEVMSKCANKSSQMKRRKTKDDDASDKVSEYQQTATMFYRFFNEISSSAPRPAELANAMAQVTACGYVCGNMCTMKLLKAKVFDFVKYTRFSDITICAAEIMSKEMPELPDQDFFKHHYGLILEQVMQKLLRTLPPANLKLNTPTVAHLRLFLEAVSKDQVILSETSANQIKALVKIFSMMDDKTILPNQVLNAVALVREGSDEYRMFQAMKSLPQGNILLNEAHDTAQKRIAADKSLEHLAAVTTKIDQLDAKTEMSTSELIEIWSELVKVETMMQDKPGSANLPSLHEKLKEKAQSCIQEHIESEFASYIASQLMHATNKMKSLECPAWNVLGLCKYMSEESIFRHHATIKKCCDALELGWSSGESLPIPLQKVQTYMDDWDKCEHDLTKSYPAASFPKLHEAFTNFGKYFGEQMQKGFKEKKQELHGKMVNLLQGALVKEPASSIWPDLLQVTEDYMRLGTSDVFSEEERKEMHIFGQATSIFRQIGFNGLAYSEAPAVLKISAKPSPESTSMFSALKEMKAGIASMEKFGEPSVPDILCGHGVDEKVKPLIVVLKTKFAEWSSDFSNKIGEQSQKMAETLASLQLPTYNPDDHNSSVKQFMAKASGLEKIAEIVAKLKAFVAAATTCCSLAGMDSNISAVSSALTEGKTFLYISTVLTVLSSPTWSSMTPELAKKTDTKHGQLCKHLEYALTHASNDGISLPGEIQSKAAELMAIAGLKV</sequence>
<dbReference type="EMBL" id="CAMXCT010005702">
    <property type="protein sequence ID" value="CAI4013089.1"/>
    <property type="molecule type" value="Genomic_DNA"/>
</dbReference>
<evidence type="ECO:0000256" key="1">
    <source>
        <dbReference type="SAM" id="MobiDB-lite"/>
    </source>
</evidence>
<evidence type="ECO:0000313" key="3">
    <source>
        <dbReference type="EMBL" id="CAL1166464.1"/>
    </source>
</evidence>
<name>A0A9P1DMI9_9DINO</name>
<accession>A0A9P1DMI9</accession>
<dbReference type="AlphaFoldDB" id="A0A9P1DMI9"/>